<sequence>MKINELFNSLTQNNIQPLYLIKGNQEYLIRQIKNKFISLIPKDEIAMNYANYDMENTNISNAVEDALSLPFFGEKRLVIINNPYFLTGNRVKEKIDHDINSFINYLNNLQENTIMLVIAPYEKLDSRKKINKIIEKKAVILDLNNISDHDIKNALKNKIDNNGYYIDNQSLSYLLQRTSNDLSNAMSELDKLFLYCHQSKVIDKLSIEKVVTKSLDQNVFDLVNYVINKNSSSSIELYNQLISSNNEPLQINAILLSQFRLLIQVKVMSNKGYSQGKLASKLRVHPYRIKLALHSIRDYKYKELIDAYLGLVDIEIQMKSSNMSAGLLFEMFMIKFIDKNM</sequence>
<dbReference type="Gene3D" id="3.40.50.300">
    <property type="entry name" value="P-loop containing nucleotide triphosphate hydrolases"/>
    <property type="match status" value="1"/>
</dbReference>
<comment type="catalytic activity">
    <reaction evidence="8">
        <text>DNA(n) + a 2'-deoxyribonucleoside 5'-triphosphate = DNA(n+1) + diphosphate</text>
        <dbReference type="Rhea" id="RHEA:22508"/>
        <dbReference type="Rhea" id="RHEA-COMP:17339"/>
        <dbReference type="Rhea" id="RHEA-COMP:17340"/>
        <dbReference type="ChEBI" id="CHEBI:33019"/>
        <dbReference type="ChEBI" id="CHEBI:61560"/>
        <dbReference type="ChEBI" id="CHEBI:173112"/>
        <dbReference type="EC" id="2.7.7.7"/>
    </reaction>
</comment>
<dbReference type="PANTHER" id="PTHR34388">
    <property type="entry name" value="DNA POLYMERASE III SUBUNIT DELTA"/>
    <property type="match status" value="1"/>
</dbReference>
<evidence type="ECO:0000256" key="2">
    <source>
        <dbReference type="ARBA" id="ARBA00017703"/>
    </source>
</evidence>
<dbReference type="EMBL" id="CP093362">
    <property type="protein sequence ID" value="UQS85513.1"/>
    <property type="molecule type" value="Genomic_DNA"/>
</dbReference>
<dbReference type="Pfam" id="PF21694">
    <property type="entry name" value="DNA_pol3_delta_C"/>
    <property type="match status" value="1"/>
</dbReference>
<keyword evidence="3 11" id="KW-0808">Transferase</keyword>
<evidence type="ECO:0000256" key="3">
    <source>
        <dbReference type="ARBA" id="ARBA00022679"/>
    </source>
</evidence>
<gene>
    <name evidence="11" type="primary">holA</name>
    <name evidence="11" type="ORF">MOO46_02695</name>
</gene>
<dbReference type="NCBIfam" id="TIGR01128">
    <property type="entry name" value="holA"/>
    <property type="match status" value="1"/>
</dbReference>
<dbReference type="InterPro" id="IPR027417">
    <property type="entry name" value="P-loop_NTPase"/>
</dbReference>
<organism evidence="11 12">
    <name type="scientific">Apilactobacillus apisilvae</name>
    <dbReference type="NCBI Taxonomy" id="2923364"/>
    <lineage>
        <taxon>Bacteria</taxon>
        <taxon>Bacillati</taxon>
        <taxon>Bacillota</taxon>
        <taxon>Bacilli</taxon>
        <taxon>Lactobacillales</taxon>
        <taxon>Lactobacillaceae</taxon>
        <taxon>Apilactobacillus</taxon>
    </lineage>
</organism>
<dbReference type="InterPro" id="IPR005790">
    <property type="entry name" value="DNA_polIII_delta"/>
</dbReference>
<dbReference type="Gene3D" id="1.10.8.60">
    <property type="match status" value="1"/>
</dbReference>
<dbReference type="PANTHER" id="PTHR34388:SF1">
    <property type="entry name" value="DNA POLYMERASE III SUBUNIT DELTA"/>
    <property type="match status" value="1"/>
</dbReference>
<reference evidence="11 12" key="1">
    <citation type="journal article" date="2022" name="Int. J. Syst. Evol. Microbiol.">
        <title>Apilactobacillus apisilvae sp. nov., Nicolia spurrieriana gen. nov. sp. nov., Bombilactobacillus folatiphilus sp. nov. and Bombilactobacillus thymidiniphilus sp. nov., four new lactic acid bacterial isolates from stingless bees Tetragonula carbonaria and Austroplebeia australis.</title>
        <authorList>
            <person name="Oliphant S.A."/>
            <person name="Watson-Haigh N.S."/>
            <person name="Sumby K.M."/>
            <person name="Gardner J."/>
            <person name="Groom S."/>
            <person name="Jiranek V."/>
        </authorList>
    </citation>
    <scope>NUCLEOTIDE SEQUENCE [LARGE SCALE GENOMIC DNA]</scope>
    <source>
        <strain evidence="11 12">SG5_A10</strain>
    </source>
</reference>
<evidence type="ECO:0000256" key="6">
    <source>
        <dbReference type="ARBA" id="ARBA00022932"/>
    </source>
</evidence>
<evidence type="ECO:0000256" key="7">
    <source>
        <dbReference type="ARBA" id="ARBA00034754"/>
    </source>
</evidence>
<evidence type="ECO:0000256" key="8">
    <source>
        <dbReference type="ARBA" id="ARBA00049244"/>
    </source>
</evidence>
<comment type="similarity">
    <text evidence="7">Belongs to the DNA polymerase HolA subunit family.</text>
</comment>
<feature type="domain" description="DNA polymerase III delta subunit-like C-terminal" evidence="10">
    <location>
        <begin position="216"/>
        <end position="336"/>
    </location>
</feature>
<keyword evidence="4 11" id="KW-0548">Nucleotidyltransferase</keyword>
<dbReference type="Proteomes" id="UP000831859">
    <property type="component" value="Chromosome"/>
</dbReference>
<dbReference type="EC" id="2.7.7.7" evidence="1"/>
<evidence type="ECO:0000259" key="9">
    <source>
        <dbReference type="Pfam" id="PF06144"/>
    </source>
</evidence>
<keyword evidence="6" id="KW-0239">DNA-directed DNA polymerase</keyword>
<dbReference type="RefSeq" id="WP_249511484.1">
    <property type="nucleotide sequence ID" value="NZ_CP093362.1"/>
</dbReference>
<evidence type="ECO:0000313" key="12">
    <source>
        <dbReference type="Proteomes" id="UP000831859"/>
    </source>
</evidence>
<accession>A0ABY4PJ22</accession>
<dbReference type="Gene3D" id="1.20.272.10">
    <property type="match status" value="1"/>
</dbReference>
<dbReference type="InterPro" id="IPR048466">
    <property type="entry name" value="DNA_pol3_delta-like_C"/>
</dbReference>
<evidence type="ECO:0000256" key="5">
    <source>
        <dbReference type="ARBA" id="ARBA00022705"/>
    </source>
</evidence>
<evidence type="ECO:0000313" key="11">
    <source>
        <dbReference type="EMBL" id="UQS85513.1"/>
    </source>
</evidence>
<proteinExistence type="inferred from homology"/>
<dbReference type="InterPro" id="IPR010372">
    <property type="entry name" value="DNA_pol3_delta_N"/>
</dbReference>
<dbReference type="GO" id="GO:0003887">
    <property type="term" value="F:DNA-directed DNA polymerase activity"/>
    <property type="evidence" value="ECO:0007669"/>
    <property type="project" value="UniProtKB-EC"/>
</dbReference>
<evidence type="ECO:0000259" key="10">
    <source>
        <dbReference type="Pfam" id="PF21694"/>
    </source>
</evidence>
<feature type="domain" description="DNA polymerase III delta N-terminal" evidence="9">
    <location>
        <begin position="19"/>
        <end position="142"/>
    </location>
</feature>
<keyword evidence="12" id="KW-1185">Reference proteome</keyword>
<dbReference type="SUPFAM" id="SSF48019">
    <property type="entry name" value="post-AAA+ oligomerization domain-like"/>
    <property type="match status" value="1"/>
</dbReference>
<evidence type="ECO:0000256" key="4">
    <source>
        <dbReference type="ARBA" id="ARBA00022695"/>
    </source>
</evidence>
<evidence type="ECO:0000256" key="1">
    <source>
        <dbReference type="ARBA" id="ARBA00012417"/>
    </source>
</evidence>
<protein>
    <recommendedName>
        <fullName evidence="2">DNA polymerase III subunit delta</fullName>
        <ecNumber evidence="1">2.7.7.7</ecNumber>
    </recommendedName>
</protein>
<dbReference type="Pfam" id="PF06144">
    <property type="entry name" value="DNA_pol3_delta"/>
    <property type="match status" value="1"/>
</dbReference>
<name>A0ABY4PJ22_9LACO</name>
<dbReference type="SUPFAM" id="SSF52540">
    <property type="entry name" value="P-loop containing nucleoside triphosphate hydrolases"/>
    <property type="match status" value="1"/>
</dbReference>
<keyword evidence="5" id="KW-0235">DNA replication</keyword>
<dbReference type="InterPro" id="IPR008921">
    <property type="entry name" value="DNA_pol3_clamp-load_cplx_C"/>
</dbReference>